<gene>
    <name evidence="5" type="primary">Rabl2a</name>
    <name evidence="5" type="ORF">GTO96_0021580</name>
</gene>
<evidence type="ECO:0000256" key="4">
    <source>
        <dbReference type="SAM" id="MobiDB-lite"/>
    </source>
</evidence>
<evidence type="ECO:0000256" key="3">
    <source>
        <dbReference type="ARBA" id="ARBA00023134"/>
    </source>
</evidence>
<keyword evidence="3" id="KW-0342">GTP-binding</keyword>
<dbReference type="SUPFAM" id="SSF52540">
    <property type="entry name" value="P-loop containing nucleoside triphosphate hydrolases"/>
    <property type="match status" value="1"/>
</dbReference>
<feature type="non-terminal residue" evidence="5">
    <location>
        <position position="1"/>
    </location>
</feature>
<comment type="similarity">
    <text evidence="1">Belongs to the small GTPase superfamily. Rab family.</text>
</comment>
<proteinExistence type="inferred from homology"/>
<keyword evidence="2" id="KW-0547">Nucleotide-binding</keyword>
<comment type="caution">
    <text evidence="5">The sequence shown here is derived from an EMBL/GenBank/DDBJ whole genome shotgun (WGS) entry which is preliminary data.</text>
</comment>
<protein>
    <submittedName>
        <fullName evidence="5">RBL2A protein</fullName>
    </submittedName>
</protein>
<evidence type="ECO:0000313" key="6">
    <source>
        <dbReference type="Proteomes" id="UP000886611"/>
    </source>
</evidence>
<feature type="non-terminal residue" evidence="5">
    <location>
        <position position="153"/>
    </location>
</feature>
<evidence type="ECO:0000313" key="5">
    <source>
        <dbReference type="EMBL" id="KAG2460403.1"/>
    </source>
</evidence>
<accession>A0A8X7X2U5</accession>
<dbReference type="PANTHER" id="PTHR24073">
    <property type="entry name" value="DRAB5-RELATED"/>
    <property type="match status" value="1"/>
</dbReference>
<dbReference type="PRINTS" id="PR00449">
    <property type="entry name" value="RASTRNSFRMNG"/>
</dbReference>
<evidence type="ECO:0000256" key="2">
    <source>
        <dbReference type="ARBA" id="ARBA00022741"/>
    </source>
</evidence>
<dbReference type="Proteomes" id="UP000886611">
    <property type="component" value="Unassembled WGS sequence"/>
</dbReference>
<reference evidence="5 6" key="1">
    <citation type="journal article" date="2021" name="Cell">
        <title>Tracing the genetic footprints of vertebrate landing in non-teleost ray-finned fishes.</title>
        <authorList>
            <person name="Bi X."/>
            <person name="Wang K."/>
            <person name="Yang L."/>
            <person name="Pan H."/>
            <person name="Jiang H."/>
            <person name="Wei Q."/>
            <person name="Fang M."/>
            <person name="Yu H."/>
            <person name="Zhu C."/>
            <person name="Cai Y."/>
            <person name="He Y."/>
            <person name="Gan X."/>
            <person name="Zeng H."/>
            <person name="Yu D."/>
            <person name="Zhu Y."/>
            <person name="Jiang H."/>
            <person name="Qiu Q."/>
            <person name="Yang H."/>
            <person name="Zhang Y.E."/>
            <person name="Wang W."/>
            <person name="Zhu M."/>
            <person name="He S."/>
            <person name="Zhang G."/>
        </authorList>
    </citation>
    <scope>NUCLEOTIDE SEQUENCE [LARGE SCALE GENOMIC DNA]</scope>
    <source>
        <strain evidence="5">Bchr_013</strain>
    </source>
</reference>
<dbReference type="GO" id="GO:0005525">
    <property type="term" value="F:GTP binding"/>
    <property type="evidence" value="ECO:0007669"/>
    <property type="project" value="UniProtKB-KW"/>
</dbReference>
<dbReference type="Gene3D" id="3.40.50.300">
    <property type="entry name" value="P-loop containing nucleotide triphosphate hydrolases"/>
    <property type="match status" value="1"/>
</dbReference>
<dbReference type="EMBL" id="JAATIS010005064">
    <property type="protein sequence ID" value="KAG2460403.1"/>
    <property type="molecule type" value="Genomic_DNA"/>
</dbReference>
<dbReference type="AlphaFoldDB" id="A0A8X7X2U5"/>
<name>A0A8X7X2U5_POLSE</name>
<organism evidence="5 6">
    <name type="scientific">Polypterus senegalus</name>
    <name type="common">Senegal bichir</name>
    <dbReference type="NCBI Taxonomy" id="55291"/>
    <lineage>
        <taxon>Eukaryota</taxon>
        <taxon>Metazoa</taxon>
        <taxon>Chordata</taxon>
        <taxon>Craniata</taxon>
        <taxon>Vertebrata</taxon>
        <taxon>Euteleostomi</taxon>
        <taxon>Actinopterygii</taxon>
        <taxon>Polypteriformes</taxon>
        <taxon>Polypteridae</taxon>
        <taxon>Polypterus</taxon>
    </lineage>
</organism>
<sequence>MAENAAGFSDLNQDKYDKDELKIICLGDSAVGKSKEVDTLAALRLRICAGIPKVACSNLHHCQMTSYSAGPLNFWDTAGQEKFQSMHPSYYHKAHACIMLFRDAIKLALSYKLNSCDFMDEVMRELENFDMDKKDDYSDKEDDSLKEDNIKKT</sequence>
<dbReference type="Pfam" id="PF08477">
    <property type="entry name" value="Roc"/>
    <property type="match status" value="1"/>
</dbReference>
<feature type="region of interest" description="Disordered" evidence="4">
    <location>
        <begin position="133"/>
        <end position="153"/>
    </location>
</feature>
<evidence type="ECO:0000256" key="1">
    <source>
        <dbReference type="ARBA" id="ARBA00006270"/>
    </source>
</evidence>
<dbReference type="InterPro" id="IPR027417">
    <property type="entry name" value="P-loop_NTPase"/>
</dbReference>
<keyword evidence="6" id="KW-1185">Reference proteome</keyword>